<dbReference type="InterPro" id="IPR000198">
    <property type="entry name" value="RhoGAP_dom"/>
</dbReference>
<name>A0A8E2DS27_9APHY</name>
<proteinExistence type="predicted"/>
<dbReference type="InterPro" id="IPR048869">
    <property type="entry name" value="OCRL-1_2_ASH"/>
</dbReference>
<dbReference type="Pfam" id="PF22669">
    <property type="entry name" value="Exo_endo_phos2"/>
    <property type="match status" value="1"/>
</dbReference>
<evidence type="ECO:0000256" key="1">
    <source>
        <dbReference type="ARBA" id="ARBA00004146"/>
    </source>
</evidence>
<dbReference type="EMBL" id="KV722342">
    <property type="protein sequence ID" value="OCH94661.1"/>
    <property type="molecule type" value="Genomic_DNA"/>
</dbReference>
<dbReference type="Gene3D" id="2.60.40.10">
    <property type="entry name" value="Immunoglobulins"/>
    <property type="match status" value="1"/>
</dbReference>
<dbReference type="InterPro" id="IPR046985">
    <property type="entry name" value="IP5"/>
</dbReference>
<evidence type="ECO:0000313" key="6">
    <source>
        <dbReference type="EMBL" id="OCH94661.1"/>
    </source>
</evidence>
<dbReference type="Gene3D" id="1.10.555.10">
    <property type="entry name" value="Rho GTPase activation protein"/>
    <property type="match status" value="1"/>
</dbReference>
<dbReference type="Gene3D" id="3.60.10.10">
    <property type="entry name" value="Endonuclease/exonuclease/phosphatase"/>
    <property type="match status" value="1"/>
</dbReference>
<dbReference type="SUPFAM" id="SSF56219">
    <property type="entry name" value="DNase I-like"/>
    <property type="match status" value="1"/>
</dbReference>
<evidence type="ECO:0000313" key="7">
    <source>
        <dbReference type="Proteomes" id="UP000250043"/>
    </source>
</evidence>
<dbReference type="PANTHER" id="PTHR11200:SF300">
    <property type="entry name" value="TYPE II INOSITOL 1,4,5-TRISPHOSPHATE 5-PHOSPHATASE"/>
    <property type="match status" value="1"/>
</dbReference>
<dbReference type="GO" id="GO:0031901">
    <property type="term" value="C:early endosome membrane"/>
    <property type="evidence" value="ECO:0007669"/>
    <property type="project" value="UniProtKB-SubCell"/>
</dbReference>
<evidence type="ECO:0000256" key="4">
    <source>
        <dbReference type="ARBA" id="ARBA00023329"/>
    </source>
</evidence>
<reference evidence="6 7" key="1">
    <citation type="submission" date="2016-07" db="EMBL/GenBank/DDBJ databases">
        <title>Draft genome of the white-rot fungus Obba rivulosa 3A-2.</title>
        <authorList>
            <consortium name="DOE Joint Genome Institute"/>
            <person name="Miettinen O."/>
            <person name="Riley R."/>
            <person name="Acob R."/>
            <person name="Barry K."/>
            <person name="Cullen D."/>
            <person name="De Vries R."/>
            <person name="Hainaut M."/>
            <person name="Hatakka A."/>
            <person name="Henrissat B."/>
            <person name="Hilden K."/>
            <person name="Kuo R."/>
            <person name="Labutti K."/>
            <person name="Lipzen A."/>
            <person name="Makela M.R."/>
            <person name="Sandor L."/>
            <person name="Spatafora J.W."/>
            <person name="Grigoriev I.V."/>
            <person name="Hibbett D.S."/>
        </authorList>
    </citation>
    <scope>NUCLEOTIDE SEQUENCE [LARGE SCALE GENOMIC DNA]</scope>
    <source>
        <strain evidence="6 7">3A-2</strain>
    </source>
</reference>
<dbReference type="AlphaFoldDB" id="A0A8E2DS27"/>
<dbReference type="Gene3D" id="2.30.29.110">
    <property type="match status" value="1"/>
</dbReference>
<dbReference type="GO" id="GO:0004439">
    <property type="term" value="F:phosphatidylinositol-4,5-bisphosphate 5-phosphatase activity"/>
    <property type="evidence" value="ECO:0007669"/>
    <property type="project" value="TreeGrafter"/>
</dbReference>
<keyword evidence="3" id="KW-0967">Endosome</keyword>
<dbReference type="Proteomes" id="UP000250043">
    <property type="component" value="Unassembled WGS sequence"/>
</dbReference>
<protein>
    <submittedName>
        <fullName evidence="6">DNase I-like protein</fullName>
    </submittedName>
</protein>
<dbReference type="SMART" id="SM00128">
    <property type="entry name" value="IPPc"/>
    <property type="match status" value="1"/>
</dbReference>
<feature type="domain" description="Rho-GAP" evidence="5">
    <location>
        <begin position="831"/>
        <end position="1008"/>
    </location>
</feature>
<dbReference type="InterPro" id="IPR000300">
    <property type="entry name" value="IPPc"/>
</dbReference>
<evidence type="ECO:0000256" key="3">
    <source>
        <dbReference type="ARBA" id="ARBA00022753"/>
    </source>
</evidence>
<dbReference type="SUPFAM" id="SSF48350">
    <property type="entry name" value="GTPase activation domain, GAP"/>
    <property type="match status" value="1"/>
</dbReference>
<evidence type="ECO:0000256" key="2">
    <source>
        <dbReference type="ARBA" id="ARBA00004580"/>
    </source>
</evidence>
<evidence type="ECO:0000259" key="5">
    <source>
        <dbReference type="PROSITE" id="PS50238"/>
    </source>
</evidence>
<dbReference type="PANTHER" id="PTHR11200">
    <property type="entry name" value="INOSITOL 5-PHOSPHATASE"/>
    <property type="match status" value="1"/>
</dbReference>
<dbReference type="InterPro" id="IPR036691">
    <property type="entry name" value="Endo/exonu/phosph_ase_sf"/>
</dbReference>
<dbReference type="InterPro" id="IPR008936">
    <property type="entry name" value="Rho_GTPase_activation_prot"/>
</dbReference>
<dbReference type="GO" id="GO:0046856">
    <property type="term" value="P:phosphatidylinositol dephosphorylation"/>
    <property type="evidence" value="ECO:0007669"/>
    <property type="project" value="InterPro"/>
</dbReference>
<dbReference type="OrthoDB" id="7862313at2759"/>
<dbReference type="Pfam" id="PF21310">
    <property type="entry name" value="OCRL-like_ASH"/>
    <property type="match status" value="1"/>
</dbReference>
<organism evidence="6 7">
    <name type="scientific">Obba rivulosa</name>
    <dbReference type="NCBI Taxonomy" id="1052685"/>
    <lineage>
        <taxon>Eukaryota</taxon>
        <taxon>Fungi</taxon>
        <taxon>Dikarya</taxon>
        <taxon>Basidiomycota</taxon>
        <taxon>Agaricomycotina</taxon>
        <taxon>Agaricomycetes</taxon>
        <taxon>Polyporales</taxon>
        <taxon>Gelatoporiaceae</taxon>
        <taxon>Obba</taxon>
    </lineage>
</organism>
<keyword evidence="4" id="KW-0968">Cytoplasmic vesicle</keyword>
<dbReference type="Pfam" id="PF00620">
    <property type="entry name" value="RhoGAP"/>
    <property type="match status" value="1"/>
</dbReference>
<keyword evidence="7" id="KW-1185">Reference proteome</keyword>
<comment type="subcellular location">
    <subcellularLocation>
        <location evidence="2">Cytoplasmic vesicle</location>
        <location evidence="2">Phagosome membrane</location>
    </subcellularLocation>
    <subcellularLocation>
        <location evidence="1">Early endosome membrane</location>
    </subcellularLocation>
</comment>
<dbReference type="GO" id="GO:0007165">
    <property type="term" value="P:signal transduction"/>
    <property type="evidence" value="ECO:0007669"/>
    <property type="project" value="InterPro"/>
</dbReference>
<dbReference type="SMART" id="SM00324">
    <property type="entry name" value="RhoGAP"/>
    <property type="match status" value="1"/>
</dbReference>
<dbReference type="PROSITE" id="PS50238">
    <property type="entry name" value="RHOGAP"/>
    <property type="match status" value="1"/>
</dbReference>
<dbReference type="InterPro" id="IPR013783">
    <property type="entry name" value="Ig-like_fold"/>
</dbReference>
<accession>A0A8E2DS27</accession>
<sequence length="1008" mass="111321">MSETLKQNIQVGLRPSEHVEVALETRLASDPALDPSPDRDTRLQNQAGESRILAVISHEYPGKGAEDGCIFILKRISRRTSYDDEEDDYAIEQIFPIVDGFSITMAQPRRTTIDLRASLSVAMNQPRTELTLTITPGRNPTARPITLLTNDTQGLRALLAECKRLREASVSLAAVDAANHFLWASLYASHRGPPTSSPPPDLREQRRPLLSRLSAASAGIPGDESFDVDLIREEWIRRRVREDLLVKYDERTQLRVRIGTFNVNGKMPSQDLSSWVGGHETGTSLIPPLKDFSPLSIGEVGRSLMEQHITLTEDKGEEHPMSSDLHTIASLPVSSCPEVSPAISSRATLATSSSTKVPLDEGEHQADPDVLVFGFQELDLSAEALLYSTKTVREDAWCVAIFAGLGEKAVLYEKLASKQLVGMLLVVIVKKRLKAQFGDIKTSSVGAGLMGVMGNKGATAARLTFTPSSSAQAPRPRPVVLTFVNSHLAAFDEMWEKRNADFHDLSKRLVFESTSVADAATTQGVGYPSPPASLSVFESDALFWMVYLNYRINLPDTDIRSLLASKLKQRDLDILQQHDQLTLAMATALAFEGFSETRISHPPSYRFGSGVVVDQLGYDTKRKPAWTDRILHMAVSPLDVKQVAYTSHPQITMSDHRPVSAEFHIRLPVIDRSQHESFVQGLWHMVEGIENTDAVPKIRLSSTAVDFGKISYRRRVARSLTLENVGKVACTYRFVAAVSGASVQPAWLDIDHAAGLILPGEATSVTISAFVDNTTAAQLNVGPSRLEDTLILHTALGKDHFILVTGEYQRTCFATDLAWLVRLPGPVRALRTAEDLLPEADAVTAPREIMRLVNWLMSHATDAGLFVTAGEEALVEAIRENLDTGADFELPYPENDERVAIAFAHTLLQLLLSLLEPVVPWHVHNRCMQVTSKDEAYEVLDDFPSASVNVYISVTAYLHFIGQQPKTKPNMDERVAIFTSVLLRDKPDTPQSISIMGKRNFVRYFVES</sequence>
<gene>
    <name evidence="6" type="ORF">OBBRIDRAFT_722501</name>
</gene>